<dbReference type="Gene3D" id="3.30.40.10">
    <property type="entry name" value="Zinc/RING finger domain, C3HC4 (zinc finger)"/>
    <property type="match status" value="1"/>
</dbReference>
<feature type="domain" description="SP-RING-type" evidence="6">
    <location>
        <begin position="988"/>
        <end position="1069"/>
    </location>
</feature>
<dbReference type="PANTHER" id="PTHR10782">
    <property type="entry name" value="ZINC FINGER MIZ DOMAIN-CONTAINING PROTEIN"/>
    <property type="match status" value="1"/>
</dbReference>
<evidence type="ECO:0000259" key="6">
    <source>
        <dbReference type="PROSITE" id="PS51044"/>
    </source>
</evidence>
<dbReference type="PROSITE" id="PS51044">
    <property type="entry name" value="ZF_SP_RING"/>
    <property type="match status" value="1"/>
</dbReference>
<reference evidence="7" key="1">
    <citation type="submission" date="2022-03" db="EMBL/GenBank/DDBJ databases">
        <title>Draft genome sequence of Aduncisulcus paluster, a free-living microaerophilic Fornicata.</title>
        <authorList>
            <person name="Yuyama I."/>
            <person name="Kume K."/>
            <person name="Tamura T."/>
            <person name="Inagaki Y."/>
            <person name="Hashimoto T."/>
        </authorList>
    </citation>
    <scope>NUCLEOTIDE SEQUENCE</scope>
    <source>
        <strain evidence="7">NY0171</strain>
    </source>
</reference>
<accession>A0ABQ5KPR8</accession>
<keyword evidence="8" id="KW-1185">Reference proteome</keyword>
<dbReference type="InterPro" id="IPR004181">
    <property type="entry name" value="Znf_MIZ"/>
</dbReference>
<keyword evidence="3" id="KW-0862">Zinc</keyword>
<feature type="compositionally biased region" description="Pro residues" evidence="5">
    <location>
        <begin position="791"/>
        <end position="817"/>
    </location>
</feature>
<keyword evidence="2 4" id="KW-0863">Zinc-finger</keyword>
<feature type="compositionally biased region" description="Basic and acidic residues" evidence="5">
    <location>
        <begin position="1202"/>
        <end position="1226"/>
    </location>
</feature>
<dbReference type="EMBL" id="BQXS01010821">
    <property type="protein sequence ID" value="GKT34505.1"/>
    <property type="molecule type" value="Genomic_DNA"/>
</dbReference>
<feature type="compositionally biased region" description="Polar residues" evidence="5">
    <location>
        <begin position="821"/>
        <end position="838"/>
    </location>
</feature>
<evidence type="ECO:0000313" key="7">
    <source>
        <dbReference type="EMBL" id="GKT34505.1"/>
    </source>
</evidence>
<gene>
    <name evidence="7" type="ORF">ADUPG1_007849</name>
</gene>
<feature type="region of interest" description="Disordered" evidence="5">
    <location>
        <begin position="608"/>
        <end position="629"/>
    </location>
</feature>
<evidence type="ECO:0000256" key="4">
    <source>
        <dbReference type="PROSITE-ProRule" id="PRU00452"/>
    </source>
</evidence>
<name>A0ABQ5KPR8_9EUKA</name>
<evidence type="ECO:0000256" key="2">
    <source>
        <dbReference type="ARBA" id="ARBA00022771"/>
    </source>
</evidence>
<feature type="compositionally biased region" description="Basic and acidic residues" evidence="5">
    <location>
        <begin position="676"/>
        <end position="705"/>
    </location>
</feature>
<feature type="compositionally biased region" description="Acidic residues" evidence="5">
    <location>
        <begin position="1151"/>
        <end position="1166"/>
    </location>
</feature>
<dbReference type="Pfam" id="PF02891">
    <property type="entry name" value="zf-MIZ"/>
    <property type="match status" value="1"/>
</dbReference>
<feature type="region of interest" description="Disordered" evidence="5">
    <location>
        <begin position="1147"/>
        <end position="1226"/>
    </location>
</feature>
<dbReference type="InterPro" id="IPR013083">
    <property type="entry name" value="Znf_RING/FYVE/PHD"/>
</dbReference>
<evidence type="ECO:0000256" key="5">
    <source>
        <dbReference type="SAM" id="MobiDB-lite"/>
    </source>
</evidence>
<evidence type="ECO:0000256" key="1">
    <source>
        <dbReference type="ARBA" id="ARBA00022723"/>
    </source>
</evidence>
<keyword evidence="1" id="KW-0479">Metal-binding</keyword>
<feature type="compositionally biased region" description="Polar residues" evidence="5">
    <location>
        <begin position="657"/>
        <end position="675"/>
    </location>
</feature>
<evidence type="ECO:0000256" key="3">
    <source>
        <dbReference type="ARBA" id="ARBA00022833"/>
    </source>
</evidence>
<proteinExistence type="predicted"/>
<sequence>MALSTFMTTRVIAELKTAIRAKIPNISNSALNALLVDRTRLNYRLRVSELKSILEVFRDNSDLSKYRQTLSSACMKNVRNFKYCRKLELVDAIVHFALGKSPKYSVESPSLSNNLEKLSLDNIEPSQQFAIKYGFTNIKYSPIASPFHIIDIRPGKTFNHSTIISIPFFTVLQLDSPITRDMRQSLGLKTITREQSQFINQKLSSHGPAEEKDIFIPPTDIRIITHAIPWATDSQKITTSARKKHFESGWKEELRKFHASVSSDPSRTDFLDEADLEKKLQSSEFSEECLSKWKREAKRIWQLNSDSMLKDISNSSPTLVYDLILGEGSAEDVFIRAYIALKKRKEFFSRNKLITVDLSARLPPLPEPRRVSLMSLEAVVRERMLCQVNGSMELQIKNISCQYMDKIISSSGETSSLSSGTTIRTTERISCPPPATHKSVSFPSNTIVTDFTDQFIKLLYPRVSQWLVQIKKKIYQNRMLSILESMSPEEKKEFNKLSLEKRRSQIWDRIHELGPNSLFEIVKACQGITTNVTININLSLPFFSNYDLQYEEKKHFGPDAVNHIQYAKNRNFGAVFRFAIKNDIPKICRIVMNKSGVHSSISDKLLMKKSPEKKEEEVEEEEEVEVQSVNNSQSLIIEQPAENNVGDPINPKAPVITDSSSTIVHQDESTASVDNEGTKGEEHEQRESEEKRGEEKRGEEGERKGVSYVQSQSTKTEEHEPGAIPHRFNSWIDSFVKSIPSLVFLQHNDDDRHDADTTISPDSKPFNNDAELRLRFIEQIKASISTKLSSKPPPPPPVTQPPPPKSVPPPKFVPPAHSPDIGSSSQRVNNESVGIGTTSKREYVPASQLYRQNSTVPTSGGQTVGTRTMTTTSGVLQHDKSDKTSTVAPVGSVRSRFVQVARDDRFQKQSTSASVTSKPVRFYVNALPSFPSWKYDYYLKDDEKHLSLLGKKQPSLKKREKSILEKLSNQSLPLLSYQKKKKDEKDEEDSDLEECMVSLPITCPLLRGMCKIPARSEHCQHKTCFDLESFLFLSLYSKKYQCPCCLKSIALDDLIVDTDFLSVLLDPRVQQRKIDDIPVRELTEDEKNEILILYDSFIGKNQTEIGNGDIRVLPKLSLFEMVKLEYYLPKYIIDVPKLEQALASVTSAGSSEEDLNGESDDSESSSDDSWANALEEDQRARGGESNASGAGGSSLGTIGKRRISEAGNGKDDNEKKRNEAEKEAERRFEQIRRDIFRREVLEEEGEEPPYWYRARRLPDEYSDDDYDDSLFEGAIDHRHRHLPYMTRLIEQAAARASRDRRLPFLAQAPPRYHIGPISNATSVAPMEEDDDVEIISIENDFPVVPQRPPITHSSSGALENPLESVGQADEVFSLPSAVSNPQSETPNRNSNSSFAPPGTGTIDDPWEID</sequence>
<feature type="region of interest" description="Disordered" evidence="5">
    <location>
        <begin position="1343"/>
        <end position="1409"/>
    </location>
</feature>
<protein>
    <recommendedName>
        <fullName evidence="6">SP-RING-type domain-containing protein</fullName>
    </recommendedName>
</protein>
<feature type="region of interest" description="Disordered" evidence="5">
    <location>
        <begin position="642"/>
        <end position="725"/>
    </location>
</feature>
<evidence type="ECO:0000313" key="8">
    <source>
        <dbReference type="Proteomes" id="UP001057375"/>
    </source>
</evidence>
<feature type="compositionally biased region" description="Polar residues" evidence="5">
    <location>
        <begin position="1376"/>
        <end position="1394"/>
    </location>
</feature>
<dbReference type="Proteomes" id="UP001057375">
    <property type="component" value="Unassembled WGS sequence"/>
</dbReference>
<dbReference type="PANTHER" id="PTHR10782:SF4">
    <property type="entry name" value="TONALLI, ISOFORM E"/>
    <property type="match status" value="1"/>
</dbReference>
<comment type="caution">
    <text evidence="7">The sequence shown here is derived from an EMBL/GenBank/DDBJ whole genome shotgun (WGS) entry which is preliminary data.</text>
</comment>
<feature type="region of interest" description="Disordered" evidence="5">
    <location>
        <begin position="785"/>
        <end position="840"/>
    </location>
</feature>
<organism evidence="7 8">
    <name type="scientific">Aduncisulcus paluster</name>
    <dbReference type="NCBI Taxonomy" id="2918883"/>
    <lineage>
        <taxon>Eukaryota</taxon>
        <taxon>Metamonada</taxon>
        <taxon>Carpediemonas-like organisms</taxon>
        <taxon>Aduncisulcus</taxon>
    </lineage>
</organism>